<reference evidence="2 3" key="1">
    <citation type="journal article" date="2016" name="Sci. Rep.">
        <title>The Dendrobium catenatum Lindl. genome sequence provides insights into polysaccharide synthase, floral development and adaptive evolution.</title>
        <authorList>
            <person name="Zhang G.Q."/>
            <person name="Xu Q."/>
            <person name="Bian C."/>
            <person name="Tsai W.C."/>
            <person name="Yeh C.M."/>
            <person name="Liu K.W."/>
            <person name="Yoshida K."/>
            <person name="Zhang L.S."/>
            <person name="Chang S.B."/>
            <person name="Chen F."/>
            <person name="Shi Y."/>
            <person name="Su Y.Y."/>
            <person name="Zhang Y.Q."/>
            <person name="Chen L.J."/>
            <person name="Yin Y."/>
            <person name="Lin M."/>
            <person name="Huang H."/>
            <person name="Deng H."/>
            <person name="Wang Z.W."/>
            <person name="Zhu S.L."/>
            <person name="Zhao X."/>
            <person name="Deng C."/>
            <person name="Niu S.C."/>
            <person name="Huang J."/>
            <person name="Wang M."/>
            <person name="Liu G.H."/>
            <person name="Yang H.J."/>
            <person name="Xiao X.J."/>
            <person name="Hsiao Y.Y."/>
            <person name="Wu W.L."/>
            <person name="Chen Y.Y."/>
            <person name="Mitsuda N."/>
            <person name="Ohme-Takagi M."/>
            <person name="Luo Y.B."/>
            <person name="Van de Peer Y."/>
            <person name="Liu Z.J."/>
        </authorList>
    </citation>
    <scope>NUCLEOTIDE SEQUENCE [LARGE SCALE GENOMIC DNA]</scope>
    <source>
        <tissue evidence="2">The whole plant</tissue>
    </source>
</reference>
<proteinExistence type="predicted"/>
<reference evidence="2 3" key="2">
    <citation type="journal article" date="2017" name="Nature">
        <title>The Apostasia genome and the evolution of orchids.</title>
        <authorList>
            <person name="Zhang G.Q."/>
            <person name="Liu K.W."/>
            <person name="Li Z."/>
            <person name="Lohaus R."/>
            <person name="Hsiao Y.Y."/>
            <person name="Niu S.C."/>
            <person name="Wang J.Y."/>
            <person name="Lin Y.C."/>
            <person name="Xu Q."/>
            <person name="Chen L.J."/>
            <person name="Yoshida K."/>
            <person name="Fujiwara S."/>
            <person name="Wang Z.W."/>
            <person name="Zhang Y.Q."/>
            <person name="Mitsuda N."/>
            <person name="Wang M."/>
            <person name="Liu G.H."/>
            <person name="Pecoraro L."/>
            <person name="Huang H.X."/>
            <person name="Xiao X.J."/>
            <person name="Lin M."/>
            <person name="Wu X.Y."/>
            <person name="Wu W.L."/>
            <person name="Chen Y.Y."/>
            <person name="Chang S.B."/>
            <person name="Sakamoto S."/>
            <person name="Ohme-Takagi M."/>
            <person name="Yagi M."/>
            <person name="Zeng S.J."/>
            <person name="Shen C.Y."/>
            <person name="Yeh C.M."/>
            <person name="Luo Y.B."/>
            <person name="Tsai W.C."/>
            <person name="Van de Peer Y."/>
            <person name="Liu Z.J."/>
        </authorList>
    </citation>
    <scope>NUCLEOTIDE SEQUENCE [LARGE SCALE GENOMIC DNA]</scope>
    <source>
        <tissue evidence="2">The whole plant</tissue>
    </source>
</reference>
<feature type="compositionally biased region" description="Basic and acidic residues" evidence="1">
    <location>
        <begin position="1"/>
        <end position="20"/>
    </location>
</feature>
<accession>A0A2I0X8J8</accession>
<sequence>MKKQTDWEKSEERKTSRRSSDTSNRTICKKTQSNSSIEDGNCSRYGVKIGRRRPIRTNEGKKAFVRSSGTRIEARRRR</sequence>
<feature type="compositionally biased region" description="Polar residues" evidence="1">
    <location>
        <begin position="29"/>
        <end position="38"/>
    </location>
</feature>
<evidence type="ECO:0000313" key="3">
    <source>
        <dbReference type="Proteomes" id="UP000233837"/>
    </source>
</evidence>
<keyword evidence="3" id="KW-1185">Reference proteome</keyword>
<feature type="region of interest" description="Disordered" evidence="1">
    <location>
        <begin position="1"/>
        <end position="78"/>
    </location>
</feature>
<organism evidence="2 3">
    <name type="scientific">Dendrobium catenatum</name>
    <dbReference type="NCBI Taxonomy" id="906689"/>
    <lineage>
        <taxon>Eukaryota</taxon>
        <taxon>Viridiplantae</taxon>
        <taxon>Streptophyta</taxon>
        <taxon>Embryophyta</taxon>
        <taxon>Tracheophyta</taxon>
        <taxon>Spermatophyta</taxon>
        <taxon>Magnoliopsida</taxon>
        <taxon>Liliopsida</taxon>
        <taxon>Asparagales</taxon>
        <taxon>Orchidaceae</taxon>
        <taxon>Epidendroideae</taxon>
        <taxon>Malaxideae</taxon>
        <taxon>Dendrobiinae</taxon>
        <taxon>Dendrobium</taxon>
    </lineage>
</organism>
<gene>
    <name evidence="2" type="ORF">MA16_Dca002723</name>
</gene>
<protein>
    <submittedName>
        <fullName evidence="2">Uncharacterized protein</fullName>
    </submittedName>
</protein>
<evidence type="ECO:0000313" key="2">
    <source>
        <dbReference type="EMBL" id="PKU84211.1"/>
    </source>
</evidence>
<dbReference type="Proteomes" id="UP000233837">
    <property type="component" value="Unassembled WGS sequence"/>
</dbReference>
<evidence type="ECO:0000256" key="1">
    <source>
        <dbReference type="SAM" id="MobiDB-lite"/>
    </source>
</evidence>
<dbReference type="EMBL" id="KZ502052">
    <property type="protein sequence ID" value="PKU84211.1"/>
    <property type="molecule type" value="Genomic_DNA"/>
</dbReference>
<dbReference type="AlphaFoldDB" id="A0A2I0X8J8"/>
<name>A0A2I0X8J8_9ASPA</name>